<gene>
    <name evidence="2" type="ORF">AVDCRST_MAG67-4272</name>
</gene>
<dbReference type="AlphaFoldDB" id="A0A6J4TP98"/>
<dbReference type="Pfam" id="PF13814">
    <property type="entry name" value="Replic_Relax"/>
    <property type="match status" value="1"/>
</dbReference>
<name>A0A6J4TP98_9ACTN</name>
<feature type="region of interest" description="Disordered" evidence="1">
    <location>
        <begin position="310"/>
        <end position="346"/>
    </location>
</feature>
<protein>
    <recommendedName>
        <fullName evidence="3">Replication-relaxation</fullName>
    </recommendedName>
</protein>
<feature type="compositionally biased region" description="Basic and acidic residues" evidence="1">
    <location>
        <begin position="316"/>
        <end position="327"/>
    </location>
</feature>
<dbReference type="EMBL" id="CADCVQ010000160">
    <property type="protein sequence ID" value="CAA9528491.1"/>
    <property type="molecule type" value="Genomic_DNA"/>
</dbReference>
<evidence type="ECO:0000313" key="2">
    <source>
        <dbReference type="EMBL" id="CAA9528491.1"/>
    </source>
</evidence>
<reference evidence="2" key="1">
    <citation type="submission" date="2020-02" db="EMBL/GenBank/DDBJ databases">
        <authorList>
            <person name="Meier V. D."/>
        </authorList>
    </citation>
    <scope>NUCLEOTIDE SEQUENCE</scope>
    <source>
        <strain evidence="2">AVDCRST_MAG67</strain>
    </source>
</reference>
<evidence type="ECO:0000256" key="1">
    <source>
        <dbReference type="SAM" id="MobiDB-lite"/>
    </source>
</evidence>
<evidence type="ECO:0008006" key="3">
    <source>
        <dbReference type="Google" id="ProtNLM"/>
    </source>
</evidence>
<accession>A0A6J4TP98</accession>
<sequence length="346" mass="40830">MSSPNGYAAVHRYDGAVIERDERERVIPIAVQPRDLAIVRDVWRYRFLTTDQLLELWWPGASAQAGRRRLVKLFRAGYLERFRPVSRRGSYPWTYHLGADGHRMLVQSETIDRSSRFKPRAIYDYGHVLHDLQLNNWILAWRRLLGHTLLDWHGETEIHPPAGLRRDSCDGRLFVADGSGRIVSDLRDDRPRLLRPDAIIEVEDPDSYIPLTYYIEFDRTRRVDKNYDKFRRYDCFLNYWWHETDVGLLDAPYVIFICQDRDHALLFLNAADRDLTGNIDRHWGEELDCIGRQRIMFCLEPSMYEHSPHAFQVPEQPRHRDAGEERRRPIRTLLPGDRHATRSTAA</sequence>
<dbReference type="InterPro" id="IPR025855">
    <property type="entry name" value="Replic_Relax"/>
</dbReference>
<proteinExistence type="predicted"/>
<organism evidence="2">
    <name type="scientific">uncultured Solirubrobacteraceae bacterium</name>
    <dbReference type="NCBI Taxonomy" id="1162706"/>
    <lineage>
        <taxon>Bacteria</taxon>
        <taxon>Bacillati</taxon>
        <taxon>Actinomycetota</taxon>
        <taxon>Thermoleophilia</taxon>
        <taxon>Solirubrobacterales</taxon>
        <taxon>Solirubrobacteraceae</taxon>
        <taxon>environmental samples</taxon>
    </lineage>
</organism>